<dbReference type="AlphaFoldDB" id="A0AAD9FJW5"/>
<evidence type="ECO:0000313" key="1">
    <source>
        <dbReference type="EMBL" id="KAK1903981.1"/>
    </source>
</evidence>
<evidence type="ECO:0000313" key="2">
    <source>
        <dbReference type="Proteomes" id="UP001228049"/>
    </source>
</evidence>
<feature type="non-terminal residue" evidence="1">
    <location>
        <position position="1"/>
    </location>
</feature>
<keyword evidence="2" id="KW-1185">Reference proteome</keyword>
<sequence>MCLAVPNSFSLFSGDDLQCERVNSWSTPEAVVHTERWSGLAGKTYIENYVGQPPR</sequence>
<dbReference type="Proteomes" id="UP001228049">
    <property type="component" value="Unassembled WGS sequence"/>
</dbReference>
<dbReference type="EMBL" id="JASDAP010000004">
    <property type="protein sequence ID" value="KAK1903981.1"/>
    <property type="molecule type" value="Genomic_DNA"/>
</dbReference>
<accession>A0AAD9FJW5</accession>
<comment type="caution">
    <text evidence="1">The sequence shown here is derived from an EMBL/GenBank/DDBJ whole genome shotgun (WGS) entry which is preliminary data.</text>
</comment>
<gene>
    <name evidence="1" type="ORF">KUDE01_011166</name>
</gene>
<protein>
    <submittedName>
        <fullName evidence="1">Single-minded like 2</fullName>
    </submittedName>
</protein>
<organism evidence="1 2">
    <name type="scientific">Dissostichus eleginoides</name>
    <name type="common">Patagonian toothfish</name>
    <name type="synonym">Dissostichus amissus</name>
    <dbReference type="NCBI Taxonomy" id="100907"/>
    <lineage>
        <taxon>Eukaryota</taxon>
        <taxon>Metazoa</taxon>
        <taxon>Chordata</taxon>
        <taxon>Craniata</taxon>
        <taxon>Vertebrata</taxon>
        <taxon>Euteleostomi</taxon>
        <taxon>Actinopterygii</taxon>
        <taxon>Neopterygii</taxon>
        <taxon>Teleostei</taxon>
        <taxon>Neoteleostei</taxon>
        <taxon>Acanthomorphata</taxon>
        <taxon>Eupercaria</taxon>
        <taxon>Perciformes</taxon>
        <taxon>Notothenioidei</taxon>
        <taxon>Nototheniidae</taxon>
        <taxon>Dissostichus</taxon>
    </lineage>
</organism>
<proteinExistence type="predicted"/>
<name>A0AAD9FJW5_DISEL</name>
<reference evidence="1" key="1">
    <citation type="submission" date="2023-04" db="EMBL/GenBank/DDBJ databases">
        <title>Chromosome-level genome of Chaenocephalus aceratus.</title>
        <authorList>
            <person name="Park H."/>
        </authorList>
    </citation>
    <scope>NUCLEOTIDE SEQUENCE</scope>
    <source>
        <strain evidence="1">DE</strain>
        <tissue evidence="1">Muscle</tissue>
    </source>
</reference>